<dbReference type="OrthoDB" id="10031169at2759"/>
<feature type="binding site" evidence="9">
    <location>
        <position position="311"/>
    </location>
    <ligand>
        <name>Zn(2+)</name>
        <dbReference type="ChEBI" id="CHEBI:29105"/>
        <note>catalytic</note>
    </ligand>
</feature>
<dbReference type="HOGENOM" id="CLU_003705_0_1_1"/>
<sequence>MVNTERDIIPSQVKPYHYDLHLTPDLQKHVFSGRVWIHFDVHEATNSVSVNAHELKLLKAGLMGEKGGEMRKAKETKYDRKKQVLETVFEEKIEKGAKGVLYFEFEGILNDKMAGFYRSAYTDENGAKKFMAVTQFEATDARRAFPCFDEPALKATFSITMQVEKEITALSNMNVTEMNDVGEGKVDVVFAKTPVMSTYLVAFAAGEFDFTETETKEGVKVRVYTLKGQKELGRFALDVGAKTLSYFTEYFDMPYPLPKLDMIAIPDFAAGAMENWGLVTFRSIYLLFDEEKSSLRAKQNVAYVVGHELAHQWFGNLVTMDWWQDLWLNEGFATWVGWLAVDFIFPEWEIWLGFINDEQQRGLALDSLRSSHPIEVPVKNPDEISQIFDAISYSKGASVIRQLVAYLGEEVFKKGIRSYLKKHKFGNAATRDLWKSLEETSGEPVEEMMKFWTRQIGFPLISVREGNKANEILIEQHRYLSTGDVKPVEDKDLWFVPLGISSMPKTTQNSNLLTTKSSIIEISENIENLKFLKLNVNQSGFYRVKYSDSLLEKIKNNFSELSKFDKIGFLADSFALAVSGNISTTKPLSLLNLFSIQDGFIIWSEIAQRIQSVKDLLWQEPESVKSKCNQFIQNLFGSIYDKLGFEFNKSDDDLTILLRNLAISMAGKAGHPEIVEKSKIGFNKFINGDESALHPSIIGSVFSIVVKFGSVVEYEQVLKIYKETQIQDRKLAALSALGSPKTEDLLQKTLQFALSDEIRSQDVVYPIGSVAGNPYGRLLAFKFLQDNWDALYKRYYGGSAALLGRIVQACVQDLASDDFIRATEMFFKDKDISSISRFLQQAIEKAKVSAAWLKRDAKAIESCFK</sequence>
<evidence type="ECO:0000259" key="13">
    <source>
        <dbReference type="Pfam" id="PF11838"/>
    </source>
</evidence>
<keyword evidence="4 9" id="KW-0479">Metal-binding</keyword>
<feature type="domain" description="Peptidase M1 membrane alanine aminopeptidase" evidence="12">
    <location>
        <begin position="235"/>
        <end position="452"/>
    </location>
</feature>
<evidence type="ECO:0000313" key="16">
    <source>
        <dbReference type="Proteomes" id="UP000030755"/>
    </source>
</evidence>
<dbReference type="Gene3D" id="2.60.40.1730">
    <property type="entry name" value="tricorn interacting facor f3 domain"/>
    <property type="match status" value="1"/>
</dbReference>
<keyword evidence="6 9" id="KW-0862">Zinc</keyword>
<dbReference type="STRING" id="988480.A0A075AUC1"/>
<dbReference type="Proteomes" id="UP000030755">
    <property type="component" value="Unassembled WGS sequence"/>
</dbReference>
<dbReference type="Pfam" id="PF11838">
    <property type="entry name" value="ERAP1_C"/>
    <property type="match status" value="1"/>
</dbReference>
<dbReference type="GO" id="GO:0005737">
    <property type="term" value="C:cytoplasm"/>
    <property type="evidence" value="ECO:0007669"/>
    <property type="project" value="TreeGrafter"/>
</dbReference>
<evidence type="ECO:0000259" key="12">
    <source>
        <dbReference type="Pfam" id="PF01433"/>
    </source>
</evidence>
<feature type="binding site" evidence="9">
    <location>
        <position position="307"/>
    </location>
    <ligand>
        <name>Zn(2+)</name>
        <dbReference type="ChEBI" id="CHEBI:29105"/>
        <note>catalytic</note>
    </ligand>
</feature>
<evidence type="ECO:0000256" key="1">
    <source>
        <dbReference type="ARBA" id="ARBA00010136"/>
    </source>
</evidence>
<dbReference type="SUPFAM" id="SSF55486">
    <property type="entry name" value="Metalloproteases ('zincins'), catalytic domain"/>
    <property type="match status" value="1"/>
</dbReference>
<dbReference type="GO" id="GO:0016020">
    <property type="term" value="C:membrane"/>
    <property type="evidence" value="ECO:0007669"/>
    <property type="project" value="TreeGrafter"/>
</dbReference>
<name>A0A075AUC1_ROZAC</name>
<dbReference type="GO" id="GO:0005615">
    <property type="term" value="C:extracellular space"/>
    <property type="evidence" value="ECO:0007669"/>
    <property type="project" value="TreeGrafter"/>
</dbReference>
<dbReference type="EMBL" id="KE561185">
    <property type="protein sequence ID" value="EPZ32082.1"/>
    <property type="molecule type" value="Genomic_DNA"/>
</dbReference>
<evidence type="ECO:0000256" key="8">
    <source>
        <dbReference type="PIRSR" id="PIRSR634016-1"/>
    </source>
</evidence>
<dbReference type="SUPFAM" id="SSF63737">
    <property type="entry name" value="Leukotriene A4 hydrolase N-terminal domain"/>
    <property type="match status" value="1"/>
</dbReference>
<evidence type="ECO:0000313" key="15">
    <source>
        <dbReference type="EMBL" id="EPZ32082.1"/>
    </source>
</evidence>
<keyword evidence="7 11" id="KW-0482">Metalloprotease</keyword>
<evidence type="ECO:0000256" key="10">
    <source>
        <dbReference type="PIRSR" id="PIRSR634016-4"/>
    </source>
</evidence>
<feature type="site" description="Transition state stabilizer" evidence="10">
    <location>
        <position position="393"/>
    </location>
</feature>
<evidence type="ECO:0000256" key="9">
    <source>
        <dbReference type="PIRSR" id="PIRSR634016-3"/>
    </source>
</evidence>
<dbReference type="InterPro" id="IPR001930">
    <property type="entry name" value="Peptidase_M1"/>
</dbReference>
<dbReference type="InterPro" id="IPR014782">
    <property type="entry name" value="Peptidase_M1_dom"/>
</dbReference>
<dbReference type="PRINTS" id="PR00756">
    <property type="entry name" value="ALADIPTASE"/>
</dbReference>
<dbReference type="PANTHER" id="PTHR11533:SF174">
    <property type="entry name" value="PUROMYCIN-SENSITIVE AMINOPEPTIDASE-RELATED"/>
    <property type="match status" value="1"/>
</dbReference>
<feature type="active site" description="Proton acceptor" evidence="8">
    <location>
        <position position="308"/>
    </location>
</feature>
<dbReference type="FunFam" id="1.10.390.10:FF:000001">
    <property type="entry name" value="Aminopeptidase"/>
    <property type="match status" value="1"/>
</dbReference>
<dbReference type="GO" id="GO:0006508">
    <property type="term" value="P:proteolysis"/>
    <property type="evidence" value="ECO:0007669"/>
    <property type="project" value="UniProtKB-KW"/>
</dbReference>
<keyword evidence="3 11" id="KW-0645">Protease</keyword>
<dbReference type="Pfam" id="PF01433">
    <property type="entry name" value="Peptidase_M1"/>
    <property type="match status" value="1"/>
</dbReference>
<gene>
    <name evidence="15" type="ORF">O9G_003929</name>
</gene>
<evidence type="ECO:0000259" key="14">
    <source>
        <dbReference type="Pfam" id="PF17900"/>
    </source>
</evidence>
<dbReference type="FunFam" id="2.60.40.1730:FF:000002">
    <property type="entry name" value="Aminopeptidase"/>
    <property type="match status" value="1"/>
</dbReference>
<evidence type="ECO:0000256" key="4">
    <source>
        <dbReference type="ARBA" id="ARBA00022723"/>
    </source>
</evidence>
<feature type="domain" description="ERAP1-like C-terminal" evidence="13">
    <location>
        <begin position="531"/>
        <end position="847"/>
    </location>
</feature>
<dbReference type="OMA" id="MMEYVAI"/>
<feature type="domain" description="Aminopeptidase N-like N-terminal" evidence="14">
    <location>
        <begin position="14"/>
        <end position="200"/>
    </location>
</feature>
<dbReference type="InterPro" id="IPR034016">
    <property type="entry name" value="M1_APN-typ"/>
</dbReference>
<evidence type="ECO:0000256" key="7">
    <source>
        <dbReference type="ARBA" id="ARBA00023049"/>
    </source>
</evidence>
<dbReference type="GO" id="GO:0008270">
    <property type="term" value="F:zinc ion binding"/>
    <property type="evidence" value="ECO:0007669"/>
    <property type="project" value="UniProtKB-UniRule"/>
</dbReference>
<evidence type="ECO:0000256" key="6">
    <source>
        <dbReference type="ARBA" id="ARBA00022833"/>
    </source>
</evidence>
<feature type="binding site" evidence="9">
    <location>
        <position position="330"/>
    </location>
    <ligand>
        <name>Zn(2+)</name>
        <dbReference type="ChEBI" id="CHEBI:29105"/>
        <note>catalytic</note>
    </ligand>
</feature>
<dbReference type="Gene3D" id="2.60.40.1910">
    <property type="match status" value="1"/>
</dbReference>
<dbReference type="Pfam" id="PF17900">
    <property type="entry name" value="Peptidase_M1_N"/>
    <property type="match status" value="1"/>
</dbReference>
<evidence type="ECO:0000256" key="2">
    <source>
        <dbReference type="ARBA" id="ARBA00022438"/>
    </source>
</evidence>
<dbReference type="PANTHER" id="PTHR11533">
    <property type="entry name" value="PROTEASE M1 ZINC METALLOPROTEASE"/>
    <property type="match status" value="1"/>
</dbReference>
<dbReference type="InterPro" id="IPR045357">
    <property type="entry name" value="Aminopeptidase_N-like_N"/>
</dbReference>
<dbReference type="GO" id="GO:0043171">
    <property type="term" value="P:peptide catabolic process"/>
    <property type="evidence" value="ECO:0007669"/>
    <property type="project" value="TreeGrafter"/>
</dbReference>
<dbReference type="InterPro" id="IPR042097">
    <property type="entry name" value="Aminopeptidase_N-like_N_sf"/>
</dbReference>
<comment type="similarity">
    <text evidence="1 11">Belongs to the peptidase M1 family.</text>
</comment>
<dbReference type="InterPro" id="IPR050344">
    <property type="entry name" value="Peptidase_M1_aminopeptidases"/>
</dbReference>
<evidence type="ECO:0000256" key="3">
    <source>
        <dbReference type="ARBA" id="ARBA00022670"/>
    </source>
</evidence>
<dbReference type="GO" id="GO:0042277">
    <property type="term" value="F:peptide binding"/>
    <property type="evidence" value="ECO:0007669"/>
    <property type="project" value="TreeGrafter"/>
</dbReference>
<reference evidence="15 16" key="1">
    <citation type="journal article" date="2013" name="Curr. Biol.">
        <title>Shared signatures of parasitism and phylogenomics unite Cryptomycota and microsporidia.</title>
        <authorList>
            <person name="James T.Y."/>
            <person name="Pelin A."/>
            <person name="Bonen L."/>
            <person name="Ahrendt S."/>
            <person name="Sain D."/>
            <person name="Corradi N."/>
            <person name="Stajich J.E."/>
        </authorList>
    </citation>
    <scope>NUCLEOTIDE SEQUENCE [LARGE SCALE GENOMIC DNA]</scope>
    <source>
        <strain evidence="15 16">CSF55</strain>
    </source>
</reference>
<dbReference type="CDD" id="cd09601">
    <property type="entry name" value="M1_APN-Q_like"/>
    <property type="match status" value="1"/>
</dbReference>
<keyword evidence="16" id="KW-1185">Reference proteome</keyword>
<protein>
    <recommendedName>
        <fullName evidence="11">Aminopeptidase</fullName>
        <ecNumber evidence="11">3.4.11.-</ecNumber>
    </recommendedName>
</protein>
<dbReference type="AlphaFoldDB" id="A0A075AUC1"/>
<dbReference type="EC" id="3.4.11.-" evidence="11"/>
<dbReference type="MEROPS" id="M01.A25"/>
<dbReference type="InterPro" id="IPR027268">
    <property type="entry name" value="Peptidase_M4/M1_CTD_sf"/>
</dbReference>
<dbReference type="Gene3D" id="1.10.390.10">
    <property type="entry name" value="Neutral Protease Domain 2"/>
    <property type="match status" value="1"/>
</dbReference>
<keyword evidence="5 11" id="KW-0378">Hydrolase</keyword>
<accession>A0A075AUC1</accession>
<proteinExistence type="inferred from homology"/>
<evidence type="ECO:0000256" key="11">
    <source>
        <dbReference type="RuleBase" id="RU364040"/>
    </source>
</evidence>
<comment type="cofactor">
    <cofactor evidence="9 11">
        <name>Zn(2+)</name>
        <dbReference type="ChEBI" id="CHEBI:29105"/>
    </cofactor>
    <text evidence="9 11">Binds 1 zinc ion per subunit.</text>
</comment>
<keyword evidence="2 11" id="KW-0031">Aminopeptidase</keyword>
<dbReference type="InterPro" id="IPR024571">
    <property type="entry name" value="ERAP1-like_C_dom"/>
</dbReference>
<dbReference type="Gene3D" id="1.25.50.20">
    <property type="match status" value="1"/>
</dbReference>
<organism evidence="15 16">
    <name type="scientific">Rozella allomycis (strain CSF55)</name>
    <dbReference type="NCBI Taxonomy" id="988480"/>
    <lineage>
        <taxon>Eukaryota</taxon>
        <taxon>Fungi</taxon>
        <taxon>Fungi incertae sedis</taxon>
        <taxon>Cryptomycota</taxon>
        <taxon>Cryptomycota incertae sedis</taxon>
        <taxon>Rozella</taxon>
    </lineage>
</organism>
<evidence type="ECO:0000256" key="5">
    <source>
        <dbReference type="ARBA" id="ARBA00022801"/>
    </source>
</evidence>
<dbReference type="FunFam" id="1.25.50.20:FF:000002">
    <property type="entry name" value="Aminopeptidase"/>
    <property type="match status" value="1"/>
</dbReference>
<dbReference type="GO" id="GO:0070006">
    <property type="term" value="F:metalloaminopeptidase activity"/>
    <property type="evidence" value="ECO:0007669"/>
    <property type="project" value="TreeGrafter"/>
</dbReference>